<feature type="non-terminal residue" evidence="2">
    <location>
        <position position="190"/>
    </location>
</feature>
<dbReference type="InterPro" id="IPR013761">
    <property type="entry name" value="SAM/pointed_sf"/>
</dbReference>
<name>A0A9N9GPV2_9GLOM</name>
<keyword evidence="3" id="KW-1185">Reference proteome</keyword>
<dbReference type="PROSITE" id="PS50105">
    <property type="entry name" value="SAM_DOMAIN"/>
    <property type="match status" value="1"/>
</dbReference>
<dbReference type="OrthoDB" id="2434831at2759"/>
<dbReference type="SUPFAM" id="SSF47769">
    <property type="entry name" value="SAM/Pointed domain"/>
    <property type="match status" value="1"/>
</dbReference>
<dbReference type="AlphaFoldDB" id="A0A9N9GPV2"/>
<reference evidence="2" key="1">
    <citation type="submission" date="2021-06" db="EMBL/GenBank/DDBJ databases">
        <authorList>
            <person name="Kallberg Y."/>
            <person name="Tangrot J."/>
            <person name="Rosling A."/>
        </authorList>
    </citation>
    <scope>NUCLEOTIDE SEQUENCE</scope>
    <source>
        <strain evidence="2">IA702</strain>
    </source>
</reference>
<gene>
    <name evidence="2" type="ORF">POCULU_LOCUS8257</name>
</gene>
<dbReference type="InterPro" id="IPR001660">
    <property type="entry name" value="SAM"/>
</dbReference>
<evidence type="ECO:0000313" key="3">
    <source>
        <dbReference type="Proteomes" id="UP000789572"/>
    </source>
</evidence>
<protein>
    <submittedName>
        <fullName evidence="2">10652_t:CDS:1</fullName>
    </submittedName>
</protein>
<proteinExistence type="predicted"/>
<evidence type="ECO:0000259" key="1">
    <source>
        <dbReference type="PROSITE" id="PS50105"/>
    </source>
</evidence>
<accession>A0A9N9GPV2</accession>
<feature type="domain" description="SAM" evidence="1">
    <location>
        <begin position="60"/>
        <end position="110"/>
    </location>
</feature>
<dbReference type="EMBL" id="CAJVPJ010002282">
    <property type="protein sequence ID" value="CAG8617493.1"/>
    <property type="molecule type" value="Genomic_DNA"/>
</dbReference>
<dbReference type="Gene3D" id="1.10.150.50">
    <property type="entry name" value="Transcription Factor, Ets-1"/>
    <property type="match status" value="1"/>
</dbReference>
<comment type="caution">
    <text evidence="2">The sequence shown here is derived from an EMBL/GenBank/DDBJ whole genome shotgun (WGS) entry which is preliminary data.</text>
</comment>
<sequence>MLFFRPFIRCYADGHHKKGLSLLTNLAKYKFLKCPKIQKRNLGYDNTKKHFPSVEEIKKWKTEQVITFLESKKDELRLEEVDFNIINRNMISGSSFLLLTEEKLRNIGLSLSPAITIAHLVKEISKAFPPEPNDLVYIFVDNSNITIEGKYTVGDLECLGSFDYERSTHYFSQLRIDYGRLLKTVQHGHT</sequence>
<dbReference type="Proteomes" id="UP000789572">
    <property type="component" value="Unassembled WGS sequence"/>
</dbReference>
<organism evidence="2 3">
    <name type="scientific">Paraglomus occultum</name>
    <dbReference type="NCBI Taxonomy" id="144539"/>
    <lineage>
        <taxon>Eukaryota</taxon>
        <taxon>Fungi</taxon>
        <taxon>Fungi incertae sedis</taxon>
        <taxon>Mucoromycota</taxon>
        <taxon>Glomeromycotina</taxon>
        <taxon>Glomeromycetes</taxon>
        <taxon>Paraglomerales</taxon>
        <taxon>Paraglomeraceae</taxon>
        <taxon>Paraglomus</taxon>
    </lineage>
</organism>
<evidence type="ECO:0000313" key="2">
    <source>
        <dbReference type="EMBL" id="CAG8617493.1"/>
    </source>
</evidence>